<dbReference type="EMBL" id="JBCFQL010000006">
    <property type="protein sequence ID" value="MFA9191109.1"/>
    <property type="molecule type" value="Genomic_DNA"/>
</dbReference>
<protein>
    <recommendedName>
        <fullName evidence="3">GyrI-like small molecule binding domain-containing protein</fullName>
    </recommendedName>
</protein>
<sequence>MTQDNNIIEIPVKVILTGEFNNFDSWIKNTQELANKYGVNSKLLHQDKNGFATNGYELRNHQHTKPYPVKTYLLVQDPAIEKPLPYQSNN</sequence>
<evidence type="ECO:0000313" key="2">
    <source>
        <dbReference type="Proteomes" id="UP001574169"/>
    </source>
</evidence>
<gene>
    <name evidence="1" type="ORF">AAGV28_06970</name>
</gene>
<reference evidence="1 2" key="1">
    <citation type="submission" date="2024-04" db="EMBL/GenBank/DDBJ databases">
        <title>New Clade of Flavobacterium.</title>
        <authorList>
            <person name="Matos L."/>
            <person name="Proenca D.N."/>
            <person name="Fransisco R.M."/>
            <person name="Chung A.P."/>
            <person name="Maccario L."/>
            <person name="Sorensen S.J."/>
            <person name="Morais P.V."/>
        </authorList>
    </citation>
    <scope>NUCLEOTIDE SEQUENCE [LARGE SCALE GENOMIC DNA]</scope>
    <source>
        <strain evidence="1 2">FZUC8N2.13</strain>
    </source>
</reference>
<name>A0ABV4TAJ0_9FLAO</name>
<dbReference type="RefSeq" id="WP_373406102.1">
    <property type="nucleotide sequence ID" value="NZ_JBCFQL010000006.1"/>
</dbReference>
<dbReference type="Proteomes" id="UP001574169">
    <property type="component" value="Unassembled WGS sequence"/>
</dbReference>
<evidence type="ECO:0000313" key="1">
    <source>
        <dbReference type="EMBL" id="MFA9191109.1"/>
    </source>
</evidence>
<evidence type="ECO:0008006" key="3">
    <source>
        <dbReference type="Google" id="ProtNLM"/>
    </source>
</evidence>
<comment type="caution">
    <text evidence="1">The sequence shown here is derived from an EMBL/GenBank/DDBJ whole genome shotgun (WGS) entry which is preliminary data.</text>
</comment>
<organism evidence="1 2">
    <name type="scientific">Flavobacterium zubiriense</name>
    <dbReference type="NCBI Taxonomy" id="3138075"/>
    <lineage>
        <taxon>Bacteria</taxon>
        <taxon>Pseudomonadati</taxon>
        <taxon>Bacteroidota</taxon>
        <taxon>Flavobacteriia</taxon>
        <taxon>Flavobacteriales</taxon>
        <taxon>Flavobacteriaceae</taxon>
        <taxon>Flavobacterium</taxon>
    </lineage>
</organism>
<accession>A0ABV4TAJ0</accession>
<proteinExistence type="predicted"/>
<keyword evidence="2" id="KW-1185">Reference proteome</keyword>